<keyword evidence="17" id="KW-1185">Reference proteome</keyword>
<keyword evidence="6" id="KW-0999">Mitochondrion inner membrane</keyword>
<feature type="domain" description="ABC transporter" evidence="14">
    <location>
        <begin position="375"/>
        <end position="611"/>
    </location>
</feature>
<keyword evidence="6" id="KW-0496">Mitochondrion</keyword>
<proteinExistence type="inferred from homology"/>
<evidence type="ECO:0000313" key="16">
    <source>
        <dbReference type="EMBL" id="AYO44844.1"/>
    </source>
</evidence>
<dbReference type="SUPFAM" id="SSF52540">
    <property type="entry name" value="P-loop containing nucleoside triphosphate hydrolases"/>
    <property type="match status" value="1"/>
</dbReference>
<evidence type="ECO:0000256" key="7">
    <source>
        <dbReference type="ARBA" id="ARBA00022840"/>
    </source>
</evidence>
<name>A0A3G2S9R7_MALR7</name>
<protein>
    <recommendedName>
        <fullName evidence="12">Iron-sulfur clusters transporter ATM1, mitochondrial</fullName>
    </recommendedName>
    <alternativeName>
        <fullName evidence="13">Iron-sulfur clusters transporter atm1, mitochondrial</fullName>
    </alternativeName>
</protein>
<dbReference type="CDD" id="cd18582">
    <property type="entry name" value="ABC_6TM_ATM1_ABCB7"/>
    <property type="match status" value="1"/>
</dbReference>
<evidence type="ECO:0000256" key="13">
    <source>
        <dbReference type="ARBA" id="ARBA00040792"/>
    </source>
</evidence>
<dbReference type="GO" id="GO:0006879">
    <property type="term" value="P:intracellular iron ion homeostasis"/>
    <property type="evidence" value="ECO:0007669"/>
    <property type="project" value="TreeGrafter"/>
</dbReference>
<reference evidence="16 17" key="1">
    <citation type="submission" date="2018-10" db="EMBL/GenBank/DDBJ databases">
        <title>Complete genome sequence of Malassezia restricta CBS 7877.</title>
        <authorList>
            <person name="Morand S.C."/>
            <person name="Bertignac M."/>
            <person name="Iltis A."/>
            <person name="Kolder I."/>
            <person name="Pirovano W."/>
            <person name="Jourdain R."/>
            <person name="Clavaud C."/>
        </authorList>
    </citation>
    <scope>NUCLEOTIDE SEQUENCE [LARGE SCALE GENOMIC DNA]</scope>
    <source>
        <strain evidence="16 17">CBS 7877</strain>
    </source>
</reference>
<dbReference type="Proteomes" id="UP000269793">
    <property type="component" value="Chromosome VIII"/>
</dbReference>
<dbReference type="SMART" id="SM00382">
    <property type="entry name" value="AAA"/>
    <property type="match status" value="1"/>
</dbReference>
<dbReference type="Pfam" id="PF00005">
    <property type="entry name" value="ABC_tran"/>
    <property type="match status" value="1"/>
</dbReference>
<dbReference type="FunFam" id="3.40.50.300:FF:000186">
    <property type="entry name" value="ATP-binding cassette sub-family B member 7, mitochondrial"/>
    <property type="match status" value="1"/>
</dbReference>
<keyword evidence="4" id="KW-0812">Transmembrane</keyword>
<dbReference type="EMBL" id="CP033155">
    <property type="protein sequence ID" value="AYO44844.1"/>
    <property type="molecule type" value="Genomic_DNA"/>
</dbReference>
<evidence type="ECO:0000256" key="1">
    <source>
        <dbReference type="ARBA" id="ARBA00004448"/>
    </source>
</evidence>
<dbReference type="OrthoDB" id="6500128at2759"/>
<evidence type="ECO:0000259" key="14">
    <source>
        <dbReference type="PROSITE" id="PS50893"/>
    </source>
</evidence>
<evidence type="ECO:0000256" key="11">
    <source>
        <dbReference type="ARBA" id="ARBA00024363"/>
    </source>
</evidence>
<comment type="similarity">
    <text evidence="11">Belongs to the ABC transporter superfamily. ABCB family. Heavy Metal importer (TC 3.A.1.210) subfamily.</text>
</comment>
<evidence type="ECO:0000256" key="10">
    <source>
        <dbReference type="ARBA" id="ARBA00023136"/>
    </source>
</evidence>
<dbReference type="PANTHER" id="PTHR24221">
    <property type="entry name" value="ATP-BINDING CASSETTE SUB-FAMILY B"/>
    <property type="match status" value="1"/>
</dbReference>
<dbReference type="VEuPathDB" id="FungiDB:DNF11_3894"/>
<evidence type="ECO:0000256" key="6">
    <source>
        <dbReference type="ARBA" id="ARBA00022792"/>
    </source>
</evidence>
<comment type="subunit">
    <text evidence="2">Homodimer.</text>
</comment>
<dbReference type="InterPro" id="IPR017871">
    <property type="entry name" value="ABC_transporter-like_CS"/>
</dbReference>
<dbReference type="InterPro" id="IPR011527">
    <property type="entry name" value="ABC1_TM_dom"/>
</dbReference>
<evidence type="ECO:0000313" key="17">
    <source>
        <dbReference type="Proteomes" id="UP000269793"/>
    </source>
</evidence>
<dbReference type="InterPro" id="IPR003439">
    <property type="entry name" value="ABC_transporter-like_ATP-bd"/>
</dbReference>
<evidence type="ECO:0000259" key="15">
    <source>
        <dbReference type="PROSITE" id="PS50929"/>
    </source>
</evidence>
<organism evidence="16 17">
    <name type="scientific">Malassezia restricta (strain ATCC 96810 / NBRC 103918 / CBS 7877)</name>
    <name type="common">Seborrheic dermatitis infection agent</name>
    <dbReference type="NCBI Taxonomy" id="425264"/>
    <lineage>
        <taxon>Eukaryota</taxon>
        <taxon>Fungi</taxon>
        <taxon>Dikarya</taxon>
        <taxon>Basidiomycota</taxon>
        <taxon>Ustilaginomycotina</taxon>
        <taxon>Malasseziomycetes</taxon>
        <taxon>Malasseziales</taxon>
        <taxon>Malasseziaceae</taxon>
        <taxon>Malassezia</taxon>
    </lineage>
</organism>
<dbReference type="Pfam" id="PF00664">
    <property type="entry name" value="ABC_membrane"/>
    <property type="match status" value="1"/>
</dbReference>
<dbReference type="FunFam" id="1.20.1560.10:FF:000004">
    <property type="entry name" value="ATP-binding cassette sub-family B member 7"/>
    <property type="match status" value="1"/>
</dbReference>
<dbReference type="AlphaFoldDB" id="A0A3G2S9R7"/>
<keyword evidence="9" id="KW-1133">Transmembrane helix</keyword>
<evidence type="ECO:0000256" key="3">
    <source>
        <dbReference type="ARBA" id="ARBA00022448"/>
    </source>
</evidence>
<dbReference type="SUPFAM" id="SSF90123">
    <property type="entry name" value="ABC transporter transmembrane region"/>
    <property type="match status" value="1"/>
</dbReference>
<evidence type="ECO:0000256" key="12">
    <source>
        <dbReference type="ARBA" id="ARBA00039906"/>
    </source>
</evidence>
<evidence type="ECO:0000256" key="5">
    <source>
        <dbReference type="ARBA" id="ARBA00022741"/>
    </source>
</evidence>
<dbReference type="InterPro" id="IPR003593">
    <property type="entry name" value="AAA+_ATPase"/>
</dbReference>
<keyword evidence="5" id="KW-0547">Nucleotide-binding</keyword>
<keyword evidence="8" id="KW-1278">Translocase</keyword>
<keyword evidence="7" id="KW-0067">ATP-binding</keyword>
<dbReference type="Gene3D" id="1.20.1560.10">
    <property type="entry name" value="ABC transporter type 1, transmembrane domain"/>
    <property type="match status" value="1"/>
</dbReference>
<dbReference type="GO" id="GO:0016887">
    <property type="term" value="F:ATP hydrolysis activity"/>
    <property type="evidence" value="ECO:0007669"/>
    <property type="project" value="InterPro"/>
</dbReference>
<feature type="domain" description="ABC transmembrane type-1" evidence="15">
    <location>
        <begin position="47"/>
        <end position="341"/>
    </location>
</feature>
<dbReference type="PROSITE" id="PS50893">
    <property type="entry name" value="ABC_TRANSPORTER_2"/>
    <property type="match status" value="1"/>
</dbReference>
<dbReference type="GO" id="GO:0140359">
    <property type="term" value="F:ABC-type transporter activity"/>
    <property type="evidence" value="ECO:0007669"/>
    <property type="project" value="InterPro"/>
</dbReference>
<dbReference type="InterPro" id="IPR036640">
    <property type="entry name" value="ABC1_TM_sf"/>
</dbReference>
<dbReference type="GO" id="GO:0005743">
    <property type="term" value="C:mitochondrial inner membrane"/>
    <property type="evidence" value="ECO:0007669"/>
    <property type="project" value="UniProtKB-SubCell"/>
</dbReference>
<evidence type="ECO:0000256" key="4">
    <source>
        <dbReference type="ARBA" id="ARBA00022692"/>
    </source>
</evidence>
<dbReference type="PROSITE" id="PS50929">
    <property type="entry name" value="ABC_TM1F"/>
    <property type="match status" value="1"/>
</dbReference>
<dbReference type="InterPro" id="IPR027417">
    <property type="entry name" value="P-loop_NTPase"/>
</dbReference>
<gene>
    <name evidence="16" type="primary">ATM1</name>
    <name evidence="16" type="ORF">DNF11_3894</name>
</gene>
<evidence type="ECO:0000256" key="9">
    <source>
        <dbReference type="ARBA" id="ARBA00022989"/>
    </source>
</evidence>
<dbReference type="PANTHER" id="PTHR24221:SF402">
    <property type="entry name" value="IRON-SULFUR CLUSTERS TRANSPORTER ABCB7, MITOCHONDRIAL"/>
    <property type="match status" value="1"/>
</dbReference>
<dbReference type="CDD" id="cd03253">
    <property type="entry name" value="ABCC_ATM1_transporter"/>
    <property type="match status" value="1"/>
</dbReference>
<dbReference type="Gene3D" id="3.40.50.300">
    <property type="entry name" value="P-loop containing nucleotide triphosphate hydrolases"/>
    <property type="match status" value="1"/>
</dbReference>
<dbReference type="PROSITE" id="PS00211">
    <property type="entry name" value="ABC_TRANSPORTER_1"/>
    <property type="match status" value="1"/>
</dbReference>
<dbReference type="STRING" id="425264.A0A3G2S9R7"/>
<evidence type="ECO:0000256" key="8">
    <source>
        <dbReference type="ARBA" id="ARBA00022967"/>
    </source>
</evidence>
<comment type="subcellular location">
    <subcellularLocation>
        <location evidence="1">Mitochondrion inner membrane</location>
        <topology evidence="1">Multi-pass membrane protein</topology>
    </subcellularLocation>
</comment>
<keyword evidence="3" id="KW-0813">Transport</keyword>
<sequence>MTSTPPEPPRTDKHQLVKRNSTNWEILSTLLTYVWPKNDFGTKARVILALSLLLAGKLLNVQVPFFFKAVVDRMNDVASQPLDLANPNTVWVVAGASILGYGVARIGASAFSELRNAVFANVAQRSIRKIARSVFTHLLNLDLSWHLSRQTGGLTRAIDRGTKGISFLLSSIVFHIVPTALEISLVCGILSIKCGPSYASVAGLTMLAYAWFTIRTTSWRTHFRRDANLADQRGATTSLESLLNYESVKYFNNEQHEIQKYDSALQNYEKASVRVSTSLAALNSGQNAIFSTSLTIMMLLTAHGILTGTMTVGDLVMVNQLVFQLSLPLNFLGSVYRELRQSLVDMETMFNLQKQQQKICDKPNASVLPPVRGDIRFENVTFGYHPGRPILKNCSFTIPAGQKTALVGPSGCGKSTIFRLLFRFYEPQTGKIYIDDNDISQFSLESVRKAIGVVPQETALFNSSIWDNLKYGKLAASDEEVRRAAHLARVDHVVEQLPDGFDTIVGERGLMISGGEKQRLAIARMLLKDPRIMFFDEATSSLDSHTETELMRNINTLLRDMSRTSIFIAHRLRTVEDADHILVLDHGHVAERGTHEALLEQHGLYYDLWLAQSERINKDPEEKDEESLKTE</sequence>
<keyword evidence="10" id="KW-0472">Membrane</keyword>
<dbReference type="InterPro" id="IPR039421">
    <property type="entry name" value="Type_1_exporter"/>
</dbReference>
<accession>A0A3G2S9R7</accession>
<evidence type="ECO:0000256" key="2">
    <source>
        <dbReference type="ARBA" id="ARBA00011738"/>
    </source>
</evidence>
<dbReference type="GO" id="GO:0005524">
    <property type="term" value="F:ATP binding"/>
    <property type="evidence" value="ECO:0007669"/>
    <property type="project" value="UniProtKB-KW"/>
</dbReference>
<dbReference type="GO" id="GO:0140466">
    <property type="term" value="P:iron-sulfur cluster export from the mitochondrion"/>
    <property type="evidence" value="ECO:0007669"/>
    <property type="project" value="UniProtKB-ARBA"/>
</dbReference>